<gene>
    <name evidence="1" type="ORF">HPB47_019844</name>
</gene>
<proteinExistence type="predicted"/>
<name>A0AC60QH69_IXOPE</name>
<keyword evidence="2" id="KW-1185">Reference proteome</keyword>
<protein>
    <submittedName>
        <fullName evidence="1">Uncharacterized protein</fullName>
    </submittedName>
</protein>
<comment type="caution">
    <text evidence="1">The sequence shown here is derived from an EMBL/GenBank/DDBJ whole genome shotgun (WGS) entry which is preliminary data.</text>
</comment>
<reference evidence="1 2" key="1">
    <citation type="journal article" date="2020" name="Cell">
        <title>Large-Scale Comparative Analyses of Tick Genomes Elucidate Their Genetic Diversity and Vector Capacities.</title>
        <authorList>
            <consortium name="Tick Genome and Microbiome Consortium (TIGMIC)"/>
            <person name="Jia N."/>
            <person name="Wang J."/>
            <person name="Shi W."/>
            <person name="Du L."/>
            <person name="Sun Y."/>
            <person name="Zhan W."/>
            <person name="Jiang J.F."/>
            <person name="Wang Q."/>
            <person name="Zhang B."/>
            <person name="Ji P."/>
            <person name="Bell-Sakyi L."/>
            <person name="Cui X.M."/>
            <person name="Yuan T.T."/>
            <person name="Jiang B.G."/>
            <person name="Yang W.F."/>
            <person name="Lam T.T."/>
            <person name="Chang Q.C."/>
            <person name="Ding S.J."/>
            <person name="Wang X.J."/>
            <person name="Zhu J.G."/>
            <person name="Ruan X.D."/>
            <person name="Zhao L."/>
            <person name="Wei J.T."/>
            <person name="Ye R.Z."/>
            <person name="Que T.C."/>
            <person name="Du C.H."/>
            <person name="Zhou Y.H."/>
            <person name="Cheng J.X."/>
            <person name="Dai P.F."/>
            <person name="Guo W.B."/>
            <person name="Han X.H."/>
            <person name="Huang E.J."/>
            <person name="Li L.F."/>
            <person name="Wei W."/>
            <person name="Gao Y.C."/>
            <person name="Liu J.Z."/>
            <person name="Shao H.Z."/>
            <person name="Wang X."/>
            <person name="Wang C.C."/>
            <person name="Yang T.C."/>
            <person name="Huo Q.B."/>
            <person name="Li W."/>
            <person name="Chen H.Y."/>
            <person name="Chen S.E."/>
            <person name="Zhou L.G."/>
            <person name="Ni X.B."/>
            <person name="Tian J.H."/>
            <person name="Sheng Y."/>
            <person name="Liu T."/>
            <person name="Pan Y.S."/>
            <person name="Xia L.Y."/>
            <person name="Li J."/>
            <person name="Zhao F."/>
            <person name="Cao W.C."/>
        </authorList>
    </citation>
    <scope>NUCLEOTIDE SEQUENCE [LARGE SCALE GENOMIC DNA]</scope>
    <source>
        <strain evidence="1">Iper-2018</strain>
    </source>
</reference>
<accession>A0AC60QH69</accession>
<sequence length="522" mass="59677">MWSYAALFIYTAVIALVIEALRRIVSFRRKTFSYFKEIGVDGPPPNLIWGNLWEYHRKGTTHAIHDWCEKYGDVFGFYNGDVPTLVVKDLDFLSYVFIKNFSNFMNRGVTMRTDEQHELLGRSLLHAQGLQWKRTRSCVSYAFTASKFKQVFPHMDRSCDRLLEAIRERANSGKEESVGNLFKPLAMDYISGASFGIQNSFQEEKNHPLFLMAKKVLPGTMTGPFHMIAQATTTFKDLVAPLLWLNSKLGSFTYDKFSKLAYKAVEARRKNPSPRSMDMLQIMLEAETDENFEGTEVRNGQIKVQKKLTPTEVSVNTGVLLIAGFGTTSVALSNLSFVFAKYPEVQDKVREEVDAAMGKHGRINYAAVTEDLKYLSRVVDETLRIYPVVVAFNTRSALNDFEYEGVKYKAGLSIMSPTIEVQRDPRFWPEPEKFDPDRFLPENAALQHTMAYQPFGQGPRNCIGKRLALLETIYTAARMVHEFRFELGESQKEKNEMMFYSMVCEPKDGPWIKFTKIADSTS</sequence>
<organism evidence="1 2">
    <name type="scientific">Ixodes persulcatus</name>
    <name type="common">Taiga tick</name>
    <dbReference type="NCBI Taxonomy" id="34615"/>
    <lineage>
        <taxon>Eukaryota</taxon>
        <taxon>Metazoa</taxon>
        <taxon>Ecdysozoa</taxon>
        <taxon>Arthropoda</taxon>
        <taxon>Chelicerata</taxon>
        <taxon>Arachnida</taxon>
        <taxon>Acari</taxon>
        <taxon>Parasitiformes</taxon>
        <taxon>Ixodida</taxon>
        <taxon>Ixodoidea</taxon>
        <taxon>Ixodidae</taxon>
        <taxon>Ixodinae</taxon>
        <taxon>Ixodes</taxon>
    </lineage>
</organism>
<evidence type="ECO:0000313" key="2">
    <source>
        <dbReference type="Proteomes" id="UP000805193"/>
    </source>
</evidence>
<dbReference type="Proteomes" id="UP000805193">
    <property type="component" value="Unassembled WGS sequence"/>
</dbReference>
<evidence type="ECO:0000313" key="1">
    <source>
        <dbReference type="EMBL" id="KAG0433539.1"/>
    </source>
</evidence>
<dbReference type="EMBL" id="JABSTQ010009050">
    <property type="protein sequence ID" value="KAG0433539.1"/>
    <property type="molecule type" value="Genomic_DNA"/>
</dbReference>